<dbReference type="SUPFAM" id="SSF51338">
    <property type="entry name" value="Composite domain of metallo-dependent hydrolases"/>
    <property type="match status" value="1"/>
</dbReference>
<dbReference type="Proteomes" id="UP000190037">
    <property type="component" value="Unassembled WGS sequence"/>
</dbReference>
<proteinExistence type="predicted"/>
<organism evidence="2 3">
    <name type="scientific">Embleya scabrispora</name>
    <dbReference type="NCBI Taxonomy" id="159449"/>
    <lineage>
        <taxon>Bacteria</taxon>
        <taxon>Bacillati</taxon>
        <taxon>Actinomycetota</taxon>
        <taxon>Actinomycetes</taxon>
        <taxon>Kitasatosporales</taxon>
        <taxon>Streptomycetaceae</taxon>
        <taxon>Embleya</taxon>
    </lineage>
</organism>
<dbReference type="InterPro" id="IPR050378">
    <property type="entry name" value="Metallo-dep_Hydrolases_sf"/>
</dbReference>
<name>A0A1T3P3X8_9ACTN</name>
<dbReference type="GO" id="GO:0016812">
    <property type="term" value="F:hydrolase activity, acting on carbon-nitrogen (but not peptide) bonds, in cyclic amides"/>
    <property type="evidence" value="ECO:0007669"/>
    <property type="project" value="TreeGrafter"/>
</dbReference>
<evidence type="ECO:0000313" key="3">
    <source>
        <dbReference type="Proteomes" id="UP000190037"/>
    </source>
</evidence>
<dbReference type="InterPro" id="IPR032466">
    <property type="entry name" value="Metal_Hydrolase"/>
</dbReference>
<dbReference type="OrthoDB" id="9766983at2"/>
<accession>A0A1T3P3X8</accession>
<sequence>MADLLVRGGTVVDGTGAPPTPADVRIRGGVIVEVGPGLAPAGGAERVVEAGGAYVAPGFIEAHTHVDGAMWWNPDLDPLPAYGTTTVVFGNCGMSVAPLRESARGPVLDLFCFLEDLPLSAFQDKVPWTWERWPEYRRAVEGQAVSVNVAGFVGHLTLRTTVMGAEASWGRAATGEEIAEMAALLDESLTHGAIGLSTNVFDKDRYLKPVPTRLAEDAEFEALADVLARHPGATLQLITRFNEPDNIDADVERFARICKPRGIRAQWTAIPSTVREDYLREQTIALHRRLRADGVDFWPNVPHKPLEPFFNFERALTFQRVAAWNHWINGPAETKLATLADPQWRARAREDWDNRVSSSTSRLDRPESLILAISETGHGPLGISLKEYADREGLHISDALATWIGHNGILSCLRGIPDAFDEPVVAGLFAEPHTLTNINDSGAHLQLFCGSGENVYLLTRYVRDTGLLSVEQAVHNLTGKLAGFFGLGDRGVIAPGLAGDLVVFALDEIEVRPEEKRYDNPDGSWRFTRGPAGVRATIVRGVPTVLDAEPTGERPGTMVGLVSPPN</sequence>
<evidence type="ECO:0000259" key="1">
    <source>
        <dbReference type="Pfam" id="PF07969"/>
    </source>
</evidence>
<dbReference type="Pfam" id="PF07969">
    <property type="entry name" value="Amidohydro_3"/>
    <property type="match status" value="2"/>
</dbReference>
<dbReference type="AlphaFoldDB" id="A0A1T3P3X8"/>
<dbReference type="RefSeq" id="WP_078977924.1">
    <property type="nucleotide sequence ID" value="NZ_MWQN01000001.1"/>
</dbReference>
<dbReference type="eggNOG" id="COG3653">
    <property type="taxonomic scope" value="Bacteria"/>
</dbReference>
<feature type="domain" description="Amidohydrolase 3" evidence="1">
    <location>
        <begin position="46"/>
        <end position="271"/>
    </location>
</feature>
<reference evidence="2 3" key="1">
    <citation type="submission" date="2017-03" db="EMBL/GenBank/DDBJ databases">
        <title>Draft genome sequence of Streptomyces scabrisporus NF3, endophyte isolated from Amphipterygium adstringens.</title>
        <authorList>
            <person name="Vazquez M."/>
            <person name="Ceapa C.D."/>
            <person name="Rodriguez Luna D."/>
            <person name="Sanchez Esquivel S."/>
        </authorList>
    </citation>
    <scope>NUCLEOTIDE SEQUENCE [LARGE SCALE GENOMIC DNA]</scope>
    <source>
        <strain evidence="2 3">NF3</strain>
    </source>
</reference>
<dbReference type="GO" id="GO:0005829">
    <property type="term" value="C:cytosol"/>
    <property type="evidence" value="ECO:0007669"/>
    <property type="project" value="TreeGrafter"/>
</dbReference>
<dbReference type="InterPro" id="IPR013108">
    <property type="entry name" value="Amidohydro_3"/>
</dbReference>
<keyword evidence="3" id="KW-1185">Reference proteome</keyword>
<dbReference type="STRING" id="159449.B4N89_24280"/>
<dbReference type="Gene3D" id="3.20.20.140">
    <property type="entry name" value="Metal-dependent hydrolases"/>
    <property type="match status" value="1"/>
</dbReference>
<protein>
    <recommendedName>
        <fullName evidence="1">Amidohydrolase 3 domain-containing protein</fullName>
    </recommendedName>
</protein>
<evidence type="ECO:0000313" key="2">
    <source>
        <dbReference type="EMBL" id="OPC83642.1"/>
    </source>
</evidence>
<dbReference type="InterPro" id="IPR011059">
    <property type="entry name" value="Metal-dep_hydrolase_composite"/>
</dbReference>
<dbReference type="PANTHER" id="PTHR11647:SF1">
    <property type="entry name" value="COLLAPSIN RESPONSE MEDIATOR PROTEIN"/>
    <property type="match status" value="1"/>
</dbReference>
<dbReference type="SUPFAM" id="SSF51556">
    <property type="entry name" value="Metallo-dependent hydrolases"/>
    <property type="match status" value="1"/>
</dbReference>
<dbReference type="EMBL" id="MWQN01000001">
    <property type="protein sequence ID" value="OPC83642.1"/>
    <property type="molecule type" value="Genomic_DNA"/>
</dbReference>
<dbReference type="PANTHER" id="PTHR11647">
    <property type="entry name" value="HYDRANTOINASE/DIHYDROPYRIMIDINASE FAMILY MEMBER"/>
    <property type="match status" value="1"/>
</dbReference>
<gene>
    <name evidence="2" type="ORF">B4N89_24280</name>
</gene>
<comment type="caution">
    <text evidence="2">The sequence shown here is derived from an EMBL/GenBank/DDBJ whole genome shotgun (WGS) entry which is preliminary data.</text>
</comment>
<feature type="domain" description="Amidohydrolase 3" evidence="1">
    <location>
        <begin position="460"/>
        <end position="544"/>
    </location>
</feature>